<dbReference type="EMBL" id="PKSG01000834">
    <property type="protein sequence ID" value="POR32495.1"/>
    <property type="molecule type" value="Genomic_DNA"/>
</dbReference>
<gene>
    <name evidence="7" type="ORF">TPAR_07271</name>
</gene>
<proteinExistence type="predicted"/>
<keyword evidence="8" id="KW-1185">Reference proteome</keyword>
<evidence type="ECO:0000313" key="8">
    <source>
        <dbReference type="Proteomes" id="UP000237481"/>
    </source>
</evidence>
<dbReference type="AlphaFoldDB" id="A0A2S4KQP6"/>
<dbReference type="PANTHER" id="PTHR43791:SF20">
    <property type="entry name" value="TRANSPORTER, PUTATIVE (AFU_ORTHOLOGUE AFUA_3G14670)-RELATED"/>
    <property type="match status" value="1"/>
</dbReference>
<dbReference type="GO" id="GO:0022857">
    <property type="term" value="F:transmembrane transporter activity"/>
    <property type="evidence" value="ECO:0007669"/>
    <property type="project" value="TreeGrafter"/>
</dbReference>
<evidence type="ECO:0000256" key="1">
    <source>
        <dbReference type="ARBA" id="ARBA00004141"/>
    </source>
</evidence>
<keyword evidence="5 6" id="KW-0472">Membrane</keyword>
<evidence type="ECO:0000313" key="7">
    <source>
        <dbReference type="EMBL" id="POR32495.1"/>
    </source>
</evidence>
<protein>
    <submittedName>
        <fullName evidence="7">Transporter</fullName>
    </submittedName>
</protein>
<evidence type="ECO:0000256" key="5">
    <source>
        <dbReference type="ARBA" id="ARBA00023136"/>
    </source>
</evidence>
<comment type="caution">
    <text evidence="7">The sequence shown here is derived from an EMBL/GenBank/DDBJ whole genome shotgun (WGS) entry which is preliminary data.</text>
</comment>
<dbReference type="SUPFAM" id="SSF103473">
    <property type="entry name" value="MFS general substrate transporter"/>
    <property type="match status" value="1"/>
</dbReference>
<evidence type="ECO:0000256" key="6">
    <source>
        <dbReference type="SAM" id="Phobius"/>
    </source>
</evidence>
<organism evidence="7 8">
    <name type="scientific">Tolypocladium paradoxum</name>
    <dbReference type="NCBI Taxonomy" id="94208"/>
    <lineage>
        <taxon>Eukaryota</taxon>
        <taxon>Fungi</taxon>
        <taxon>Dikarya</taxon>
        <taxon>Ascomycota</taxon>
        <taxon>Pezizomycotina</taxon>
        <taxon>Sordariomycetes</taxon>
        <taxon>Hypocreomycetidae</taxon>
        <taxon>Hypocreales</taxon>
        <taxon>Ophiocordycipitaceae</taxon>
        <taxon>Tolypocladium</taxon>
    </lineage>
</organism>
<dbReference type="Gene3D" id="1.20.1250.20">
    <property type="entry name" value="MFS general substrate transporter like domains"/>
    <property type="match status" value="1"/>
</dbReference>
<keyword evidence="3 6" id="KW-0812">Transmembrane</keyword>
<sequence>MVSVCVRGFSRIHTKGSGAVTVAPTRFSSHSRVARKKMPAKDGTAEFCQPEAARWHNSRCRRRPEAALPTLRKQGRGMARNTREEFRAPRRPSSNAVLGHHVALEFSRPVKPGPGAARGARVLCRIPSHAAAVKHAHSAREPSLCLTLSVLWASCRPAMLPRTTVHSWLQRDSSWVCQRPWLPLCGSRESPYQLALSRHHSSPEQCSSCPHGDTRAELPRRIAWFFCGNALAEIFGGLSAVLKNLHGASGIAGWRWLFIVEGVTTVGLSFVAVFFLPDYAAMTHETSDTNIWNGIMFALLYYRLYLFVSLTHMTILAMKFQYFPPSIVQTLALIRSSRWF</sequence>
<keyword evidence="4 6" id="KW-1133">Transmembrane helix</keyword>
<dbReference type="InterPro" id="IPR036259">
    <property type="entry name" value="MFS_trans_sf"/>
</dbReference>
<dbReference type="PANTHER" id="PTHR43791">
    <property type="entry name" value="PERMEASE-RELATED"/>
    <property type="match status" value="1"/>
</dbReference>
<dbReference type="OrthoDB" id="2250022at2759"/>
<dbReference type="GO" id="GO:0016020">
    <property type="term" value="C:membrane"/>
    <property type="evidence" value="ECO:0007669"/>
    <property type="project" value="UniProtKB-SubCell"/>
</dbReference>
<keyword evidence="2" id="KW-0813">Transport</keyword>
<accession>A0A2S4KQP6</accession>
<dbReference type="Proteomes" id="UP000237481">
    <property type="component" value="Unassembled WGS sequence"/>
</dbReference>
<feature type="transmembrane region" description="Helical" evidence="6">
    <location>
        <begin position="254"/>
        <end position="275"/>
    </location>
</feature>
<feature type="transmembrane region" description="Helical" evidence="6">
    <location>
        <begin position="222"/>
        <end position="242"/>
    </location>
</feature>
<evidence type="ECO:0000256" key="2">
    <source>
        <dbReference type="ARBA" id="ARBA00022448"/>
    </source>
</evidence>
<feature type="transmembrane region" description="Helical" evidence="6">
    <location>
        <begin position="295"/>
        <end position="317"/>
    </location>
</feature>
<name>A0A2S4KQP6_9HYPO</name>
<reference evidence="7 8" key="1">
    <citation type="submission" date="2018-01" db="EMBL/GenBank/DDBJ databases">
        <title>Harnessing the power of phylogenomics to disentangle the directionality and signatures of interkingdom host jumping in the parasitic fungal genus Tolypocladium.</title>
        <authorList>
            <person name="Quandt C.A."/>
            <person name="Patterson W."/>
            <person name="Spatafora J.W."/>
        </authorList>
    </citation>
    <scope>NUCLEOTIDE SEQUENCE [LARGE SCALE GENOMIC DNA]</scope>
    <source>
        <strain evidence="7 8">NRBC 100945</strain>
    </source>
</reference>
<evidence type="ECO:0000256" key="3">
    <source>
        <dbReference type="ARBA" id="ARBA00022692"/>
    </source>
</evidence>
<evidence type="ECO:0000256" key="4">
    <source>
        <dbReference type="ARBA" id="ARBA00022989"/>
    </source>
</evidence>
<comment type="subcellular location">
    <subcellularLocation>
        <location evidence="1">Membrane</location>
        <topology evidence="1">Multi-pass membrane protein</topology>
    </subcellularLocation>
</comment>